<dbReference type="AlphaFoldDB" id="A0A9J6BXR3"/>
<dbReference type="InterPro" id="IPR020472">
    <property type="entry name" value="WD40_PAC1"/>
</dbReference>
<name>A0A9J6BXR3_POLVA</name>
<dbReference type="Proteomes" id="UP001107558">
    <property type="component" value="Chromosome 2"/>
</dbReference>
<dbReference type="SUPFAM" id="SSF50978">
    <property type="entry name" value="WD40 repeat-like"/>
    <property type="match status" value="1"/>
</dbReference>
<evidence type="ECO:0000256" key="4">
    <source>
        <dbReference type="PROSITE-ProRule" id="PRU00221"/>
    </source>
</evidence>
<feature type="repeat" description="WD" evidence="4">
    <location>
        <begin position="68"/>
        <end position="110"/>
    </location>
</feature>
<dbReference type="InterPro" id="IPR036322">
    <property type="entry name" value="WD40_repeat_dom_sf"/>
</dbReference>
<comment type="caution">
    <text evidence="5">The sequence shown here is derived from an EMBL/GenBank/DDBJ whole genome shotgun (WGS) entry which is preliminary data.</text>
</comment>
<dbReference type="Gene3D" id="2.130.10.10">
    <property type="entry name" value="YVTN repeat-like/Quinoprotein amine dehydrogenase"/>
    <property type="match status" value="2"/>
</dbReference>
<dbReference type="PANTHER" id="PTHR22839">
    <property type="entry name" value="THO COMPLEX SUBUNIT 3 THO3"/>
    <property type="match status" value="1"/>
</dbReference>
<dbReference type="Pfam" id="PF25174">
    <property type="entry name" value="Beta-prop_THOC3"/>
    <property type="match status" value="1"/>
</dbReference>
<reference evidence="5" key="1">
    <citation type="submission" date="2021-03" db="EMBL/GenBank/DDBJ databases">
        <title>Chromosome level genome of the anhydrobiotic midge Polypedilum vanderplanki.</title>
        <authorList>
            <person name="Yoshida Y."/>
            <person name="Kikawada T."/>
            <person name="Gusev O."/>
        </authorList>
    </citation>
    <scope>NUCLEOTIDE SEQUENCE</scope>
    <source>
        <strain evidence="5">NIAS01</strain>
        <tissue evidence="5">Whole body or cell culture</tissue>
    </source>
</reference>
<dbReference type="SMART" id="SM00320">
    <property type="entry name" value="WD40"/>
    <property type="match status" value="6"/>
</dbReference>
<dbReference type="InterPro" id="IPR015943">
    <property type="entry name" value="WD40/YVTN_repeat-like_dom_sf"/>
</dbReference>
<evidence type="ECO:0000313" key="5">
    <source>
        <dbReference type="EMBL" id="KAG5674663.1"/>
    </source>
</evidence>
<keyword evidence="1 4" id="KW-0853">WD repeat</keyword>
<sequence length="319" mass="36008">MGSSKQRLQGLQDYFKTNNKIKEFRPHQQKVHSVRFNCDGKKLASGSNDKTVVVYSVDRDRITKDKSYHGHTGPVDQLIWHHTNADLLATASGDKSVRIWDTKIQKNVTTVNTKGENINITWSRDGNTIAVGNKEDLITFIDTRTNKIRAEEKFNFEINEIMWNRTSDQMFLTSGQGSIHVLSYPNLEVLNVLKAHPATNICIDFDPSGKYFAVGSADALTSIWDADELACIRVFSRLDWPVRTVSFSHDSKLIASASEDHFIDISCIETGEKVYEIKLDAATFSIAFHPKQYLIAFACDDKKEDGRDAGNFKVFGFSE</sequence>
<feature type="repeat" description="WD" evidence="4">
    <location>
        <begin position="193"/>
        <end position="234"/>
    </location>
</feature>
<dbReference type="OrthoDB" id="340259at2759"/>
<feature type="repeat" description="WD" evidence="4">
    <location>
        <begin position="24"/>
        <end position="65"/>
    </location>
</feature>
<organism evidence="5 6">
    <name type="scientific">Polypedilum vanderplanki</name>
    <name type="common">Sleeping chironomid midge</name>
    <dbReference type="NCBI Taxonomy" id="319348"/>
    <lineage>
        <taxon>Eukaryota</taxon>
        <taxon>Metazoa</taxon>
        <taxon>Ecdysozoa</taxon>
        <taxon>Arthropoda</taxon>
        <taxon>Hexapoda</taxon>
        <taxon>Insecta</taxon>
        <taxon>Pterygota</taxon>
        <taxon>Neoptera</taxon>
        <taxon>Endopterygota</taxon>
        <taxon>Diptera</taxon>
        <taxon>Nematocera</taxon>
        <taxon>Chironomoidea</taxon>
        <taxon>Chironomidae</taxon>
        <taxon>Chironominae</taxon>
        <taxon>Polypedilum</taxon>
        <taxon>Polypedilum</taxon>
    </lineage>
</organism>
<protein>
    <recommendedName>
        <fullName evidence="7">THO complex subunit 3</fullName>
    </recommendedName>
</protein>
<dbReference type="InterPro" id="IPR001680">
    <property type="entry name" value="WD40_rpt"/>
</dbReference>
<gene>
    <name evidence="5" type="ORF">PVAND_004616</name>
</gene>
<accession>A0A9J6BXR3</accession>
<dbReference type="PANTHER" id="PTHR22839:SF0">
    <property type="entry name" value="THO COMPLEX SUBUNIT 3"/>
    <property type="match status" value="1"/>
</dbReference>
<dbReference type="InterPro" id="IPR040132">
    <property type="entry name" value="Tex1/THOC3"/>
</dbReference>
<keyword evidence="6" id="KW-1185">Reference proteome</keyword>
<dbReference type="PROSITE" id="PS50082">
    <property type="entry name" value="WD_REPEATS_2"/>
    <property type="match status" value="3"/>
</dbReference>
<evidence type="ECO:0008006" key="7">
    <source>
        <dbReference type="Google" id="ProtNLM"/>
    </source>
</evidence>
<evidence type="ECO:0000256" key="3">
    <source>
        <dbReference type="ARBA" id="ARBA00046343"/>
    </source>
</evidence>
<evidence type="ECO:0000256" key="1">
    <source>
        <dbReference type="ARBA" id="ARBA00022574"/>
    </source>
</evidence>
<dbReference type="GO" id="GO:0006406">
    <property type="term" value="P:mRNA export from nucleus"/>
    <property type="evidence" value="ECO:0007669"/>
    <property type="project" value="InterPro"/>
</dbReference>
<dbReference type="PROSITE" id="PS50294">
    <property type="entry name" value="WD_REPEATS_REGION"/>
    <property type="match status" value="3"/>
</dbReference>
<dbReference type="EMBL" id="JADBJN010000002">
    <property type="protein sequence ID" value="KAG5674663.1"/>
    <property type="molecule type" value="Genomic_DNA"/>
</dbReference>
<dbReference type="FunFam" id="2.130.10.10:FF:001007">
    <property type="entry name" value="THO complex subunit 3"/>
    <property type="match status" value="1"/>
</dbReference>
<evidence type="ECO:0000256" key="2">
    <source>
        <dbReference type="ARBA" id="ARBA00022737"/>
    </source>
</evidence>
<dbReference type="PRINTS" id="PR00320">
    <property type="entry name" value="GPROTEINBRPT"/>
</dbReference>
<keyword evidence="2" id="KW-0677">Repeat</keyword>
<comment type="similarity">
    <text evidence="3">Belongs to the THOC3 family.</text>
</comment>
<proteinExistence type="inferred from homology"/>
<evidence type="ECO:0000313" key="6">
    <source>
        <dbReference type="Proteomes" id="UP001107558"/>
    </source>
</evidence>
<dbReference type="GO" id="GO:0000445">
    <property type="term" value="C:THO complex part of transcription export complex"/>
    <property type="evidence" value="ECO:0007669"/>
    <property type="project" value="TreeGrafter"/>
</dbReference>